<dbReference type="GO" id="GO:1990195">
    <property type="term" value="C:macrolide transmembrane transporter complex"/>
    <property type="evidence" value="ECO:0007669"/>
    <property type="project" value="InterPro"/>
</dbReference>
<dbReference type="InterPro" id="IPR058982">
    <property type="entry name" value="Beta-barrel_AprE"/>
</dbReference>
<evidence type="ECO:0000259" key="5">
    <source>
        <dbReference type="Pfam" id="PF25917"/>
    </source>
</evidence>
<accession>A0A1I1MTP5</accession>
<dbReference type="Pfam" id="PF26002">
    <property type="entry name" value="Beta-barrel_AprE"/>
    <property type="match status" value="1"/>
</dbReference>
<dbReference type="Pfam" id="PF25917">
    <property type="entry name" value="BSH_RND"/>
    <property type="match status" value="1"/>
</dbReference>
<evidence type="ECO:0000313" key="9">
    <source>
        <dbReference type="Proteomes" id="UP000199514"/>
    </source>
</evidence>
<dbReference type="PANTHER" id="PTHR30469:SF33">
    <property type="entry name" value="SLR1207 PROTEIN"/>
    <property type="match status" value="1"/>
</dbReference>
<dbReference type="STRING" id="927664.SAMN05421780_111100"/>
<feature type="domain" description="Multidrug resistance protein MdtA-like barrel-sandwich hybrid" evidence="5">
    <location>
        <begin position="65"/>
        <end position="224"/>
    </location>
</feature>
<dbReference type="EMBL" id="FOLE01000011">
    <property type="protein sequence ID" value="SFC88749.1"/>
    <property type="molecule type" value="Genomic_DNA"/>
</dbReference>
<dbReference type="AlphaFoldDB" id="A0A1I1MTP5"/>
<evidence type="ECO:0000313" key="8">
    <source>
        <dbReference type="EMBL" id="SFC88749.1"/>
    </source>
</evidence>
<proteinExistence type="predicted"/>
<feature type="region of interest" description="Disordered" evidence="3">
    <location>
        <begin position="353"/>
        <end position="374"/>
    </location>
</feature>
<keyword evidence="2" id="KW-0175">Coiled coil</keyword>
<dbReference type="Gene3D" id="2.40.420.20">
    <property type="match status" value="1"/>
</dbReference>
<keyword evidence="4" id="KW-0812">Transmembrane</keyword>
<reference evidence="8 9" key="1">
    <citation type="submission" date="2016-10" db="EMBL/GenBank/DDBJ databases">
        <authorList>
            <person name="de Groot N.N."/>
        </authorList>
    </citation>
    <scope>NUCLEOTIDE SEQUENCE [LARGE SCALE GENOMIC DNA]</scope>
    <source>
        <strain evidence="8 9">DSM 6793</strain>
    </source>
</reference>
<dbReference type="SUPFAM" id="SSF111369">
    <property type="entry name" value="HlyD-like secretion proteins"/>
    <property type="match status" value="1"/>
</dbReference>
<name>A0A1I1MTP5_9BACT</name>
<dbReference type="RefSeq" id="WP_091515774.1">
    <property type="nucleotide sequence ID" value="NZ_FOLE01000011.1"/>
</dbReference>
<dbReference type="InterPro" id="IPR030190">
    <property type="entry name" value="MacA_alpha-hairpin_sf"/>
</dbReference>
<keyword evidence="1" id="KW-0813">Transport</keyword>
<dbReference type="GO" id="GO:1990281">
    <property type="term" value="C:efflux pump complex"/>
    <property type="evidence" value="ECO:0007669"/>
    <property type="project" value="TreeGrafter"/>
</dbReference>
<evidence type="ECO:0000256" key="4">
    <source>
        <dbReference type="SAM" id="Phobius"/>
    </source>
</evidence>
<organism evidence="8 9">
    <name type="scientific">Flexibacter flexilis DSM 6793</name>
    <dbReference type="NCBI Taxonomy" id="927664"/>
    <lineage>
        <taxon>Bacteria</taxon>
        <taxon>Pseudomonadati</taxon>
        <taxon>Bacteroidota</taxon>
        <taxon>Cytophagia</taxon>
        <taxon>Cytophagales</taxon>
        <taxon>Flexibacteraceae</taxon>
        <taxon>Flexibacter</taxon>
    </lineage>
</organism>
<dbReference type="PRINTS" id="PR01490">
    <property type="entry name" value="RTXTOXIND"/>
</dbReference>
<dbReference type="OrthoDB" id="9809068at2"/>
<dbReference type="GO" id="GO:0019898">
    <property type="term" value="C:extrinsic component of membrane"/>
    <property type="evidence" value="ECO:0007669"/>
    <property type="project" value="InterPro"/>
</dbReference>
<evidence type="ECO:0000256" key="3">
    <source>
        <dbReference type="SAM" id="MobiDB-lite"/>
    </source>
</evidence>
<feature type="transmembrane region" description="Helical" evidence="4">
    <location>
        <begin position="7"/>
        <end position="25"/>
    </location>
</feature>
<dbReference type="InterPro" id="IPR058627">
    <property type="entry name" value="MdtA-like_C"/>
</dbReference>
<keyword evidence="9" id="KW-1185">Reference proteome</keyword>
<dbReference type="Gene3D" id="6.10.140.1990">
    <property type="match status" value="1"/>
</dbReference>
<evidence type="ECO:0000259" key="7">
    <source>
        <dbReference type="Pfam" id="PF26002"/>
    </source>
</evidence>
<keyword evidence="4" id="KW-0472">Membrane</keyword>
<dbReference type="Gene3D" id="2.40.50.100">
    <property type="match status" value="1"/>
</dbReference>
<evidence type="ECO:0000256" key="2">
    <source>
        <dbReference type="ARBA" id="ARBA00023054"/>
    </source>
</evidence>
<evidence type="ECO:0000256" key="1">
    <source>
        <dbReference type="ARBA" id="ARBA00022448"/>
    </source>
</evidence>
<dbReference type="Proteomes" id="UP000199514">
    <property type="component" value="Unassembled WGS sequence"/>
</dbReference>
<dbReference type="GO" id="GO:1990961">
    <property type="term" value="P:xenobiotic detoxification by transmembrane export across the plasma membrane"/>
    <property type="evidence" value="ECO:0007669"/>
    <property type="project" value="InterPro"/>
</dbReference>
<dbReference type="PANTHER" id="PTHR30469">
    <property type="entry name" value="MULTIDRUG RESISTANCE PROTEIN MDTA"/>
    <property type="match status" value="1"/>
</dbReference>
<gene>
    <name evidence="8" type="ORF">SAMN05421780_111100</name>
</gene>
<dbReference type="InterPro" id="IPR058625">
    <property type="entry name" value="MdtA-like_BSH"/>
</dbReference>
<dbReference type="Gene3D" id="2.40.30.170">
    <property type="match status" value="1"/>
</dbReference>
<dbReference type="GO" id="GO:0030313">
    <property type="term" value="C:cell envelope"/>
    <property type="evidence" value="ECO:0007669"/>
    <property type="project" value="UniProtKB-SubCell"/>
</dbReference>
<feature type="domain" description="Multidrug resistance protein MdtA-like C-terminal permuted SH3" evidence="6">
    <location>
        <begin position="382"/>
        <end position="419"/>
    </location>
</feature>
<dbReference type="GO" id="GO:0015562">
    <property type="term" value="F:efflux transmembrane transporter activity"/>
    <property type="evidence" value="ECO:0007669"/>
    <property type="project" value="TreeGrafter"/>
</dbReference>
<dbReference type="Pfam" id="PF25967">
    <property type="entry name" value="RND-MFP_C"/>
    <property type="match status" value="1"/>
</dbReference>
<evidence type="ECO:0000259" key="6">
    <source>
        <dbReference type="Pfam" id="PF25967"/>
    </source>
</evidence>
<sequence>MKNSKKWLYILAGLVVVVIIGAVVAKNNGWVGQPKGTEVTVVKVGKSNITERVSASGKIQPEIEVKISPDVSGEIIALYVAEGDSVKKGQLLLKIRPDNYESMLERAKASLSSSRASLAQSKALESQSEARLQRVKLEYERNQKLYADKVISDADMQTSKSNYDVAVEELESAKQNVRAAYFSVQSAEASLKDASENLRKTSIYAPVDGTVSKLNVENGERVVGTSQMAGTEMLRLANLHNMEVKIDVNENDIVRVHLGDTADIEVDSYSEQERKFKGIVTLIANTAKDASSMETVTEFEVKVRILSESYLDLIDKKTGNSPFRPGMTASVEIITEHRNGVLSVPLAAVTTRPRVEKKEEVKKDDNGTTTDDTQKKEEVDEVVFVCKDGKAVKKVVKTGISDFENIQIVSGLSAGEEVISGPFLEVSKHLKDGDKVTIKKDEKKGEKESGFKVVVN</sequence>
<keyword evidence="4" id="KW-1133">Transmembrane helix</keyword>
<protein>
    <submittedName>
        <fullName evidence="8">HlyD family secretion protein</fullName>
    </submittedName>
</protein>
<feature type="domain" description="AprE-like beta-barrel" evidence="7">
    <location>
        <begin position="243"/>
        <end position="335"/>
    </location>
</feature>